<reference evidence="1 2" key="1">
    <citation type="submission" date="2014-04" db="EMBL/GenBank/DDBJ databases">
        <title>Genome evolution of avian class.</title>
        <authorList>
            <person name="Zhang G."/>
            <person name="Li C."/>
        </authorList>
    </citation>
    <scope>NUCLEOTIDE SEQUENCE [LARGE SCALE GENOMIC DNA]</scope>
    <source>
        <strain evidence="1">BGI_N341</strain>
    </source>
</reference>
<evidence type="ECO:0008006" key="3">
    <source>
        <dbReference type="Google" id="ProtNLM"/>
    </source>
</evidence>
<protein>
    <recommendedName>
        <fullName evidence="3">Nidogen G2 beta-barrel domain-containing protein</fullName>
    </recommendedName>
</protein>
<proteinExistence type="predicted"/>
<name>A0A093EQW1_TYTAL</name>
<sequence>NDLKLKEGRFRLDIRKKFFPVRVVRHWHRVPREAVAAPSLEGFKARLDGALSNLV</sequence>
<evidence type="ECO:0000313" key="1">
    <source>
        <dbReference type="EMBL" id="KFV42675.1"/>
    </source>
</evidence>
<evidence type="ECO:0000313" key="2">
    <source>
        <dbReference type="Proteomes" id="UP000054190"/>
    </source>
</evidence>
<accession>A0A093EQW1</accession>
<keyword evidence="2" id="KW-1185">Reference proteome</keyword>
<gene>
    <name evidence="1" type="ORF">N341_00680</name>
</gene>
<organism evidence="1 2">
    <name type="scientific">Tyto alba</name>
    <name type="common">Barn owl</name>
    <dbReference type="NCBI Taxonomy" id="56313"/>
    <lineage>
        <taxon>Eukaryota</taxon>
        <taxon>Metazoa</taxon>
        <taxon>Chordata</taxon>
        <taxon>Craniata</taxon>
        <taxon>Vertebrata</taxon>
        <taxon>Euteleostomi</taxon>
        <taxon>Archelosauria</taxon>
        <taxon>Archosauria</taxon>
        <taxon>Dinosauria</taxon>
        <taxon>Saurischia</taxon>
        <taxon>Theropoda</taxon>
        <taxon>Coelurosauria</taxon>
        <taxon>Aves</taxon>
        <taxon>Neognathae</taxon>
        <taxon>Neoaves</taxon>
        <taxon>Telluraves</taxon>
        <taxon>Strigiformes</taxon>
        <taxon>Tytonidae</taxon>
        <taxon>Tyto</taxon>
    </lineage>
</organism>
<feature type="non-terminal residue" evidence="1">
    <location>
        <position position="1"/>
    </location>
</feature>
<dbReference type="EMBL" id="KK369167">
    <property type="protein sequence ID" value="KFV42675.1"/>
    <property type="molecule type" value="Genomic_DNA"/>
</dbReference>
<dbReference type="Proteomes" id="UP000054190">
    <property type="component" value="Unassembled WGS sequence"/>
</dbReference>
<dbReference type="AlphaFoldDB" id="A0A093EQW1"/>
<feature type="non-terminal residue" evidence="1">
    <location>
        <position position="55"/>
    </location>
</feature>